<feature type="compositionally biased region" description="Polar residues" evidence="1">
    <location>
        <begin position="467"/>
        <end position="478"/>
    </location>
</feature>
<evidence type="ECO:0000313" key="3">
    <source>
        <dbReference type="Proteomes" id="UP001295684"/>
    </source>
</evidence>
<accession>A0AAD1Y9I4</accession>
<feature type="compositionally biased region" description="Basic residues" evidence="1">
    <location>
        <begin position="95"/>
        <end position="109"/>
    </location>
</feature>
<gene>
    <name evidence="2" type="ORF">ECRASSUSDP1_LOCUS28173</name>
</gene>
<name>A0AAD1Y9I4_EUPCR</name>
<sequence>MDNKLKKADRLFEQGVYARSLELTKRYQKVLKARFKRYNSNMLQLKGSVRRAKTEDTKDKIEGSIPRITNIVTPTAYTSAMDASALLEAQNNTTKHQKRVRKKKSKKPTKNSNNLILEEIKEEDAQLLQRVVHDFNKYALECVNTSRLEESQIMFSKLVKICTSYCKQFPKLTCLTYNNLSCLYKKTGCPKKGLRCLSKALDLAKKDAKQGEQSEYLPLTFINLSAIYSESQMHKKSLTYSQKAVDALTSLCGDWEDGDIEVEIQDEKSKEYFSLLAIAYFNVGSQYEFLGQYAESKLVFLKSIQVLKKFFGDGHPLIEENRKSLKKIDKRLKREKNSVSKTFSNLDSSVIHNRMSRLMEDRKSSKRSTNLAFGLKKRFFTNERKNKGSRRYFNKNGFCGASQRNIALNNQSINNEITKDMIQEADLDSAVKLDKKFDINMMDDEYKLNEIREGNAVNKSLSKEFSTSYNQQNAYSNKVKNRKSKRPQSAKLSIGNTSKMKIVKKLQDAYADKLASKNNDLSILDSTIRDSHYKDKMLEISTNIKSIYNPSPNKRRETAKSSINNSKIMNESSMMKNSFAMSNDVNKLLSNCSKIYNSKPRRERPSTANVNQRSAMQTDALRGEYQSIKSHILNGNRPEYTSLNKTSSNFFRKLSFKPYQPNQSRALGPKKVLRGSKRKRQRKNYSERIISQENREKQNKTSMSFTNVIIV</sequence>
<comment type="caution">
    <text evidence="2">The sequence shown here is derived from an EMBL/GenBank/DDBJ whole genome shotgun (WGS) entry which is preliminary data.</text>
</comment>
<feature type="region of interest" description="Disordered" evidence="1">
    <location>
        <begin position="92"/>
        <end position="112"/>
    </location>
</feature>
<proteinExistence type="predicted"/>
<dbReference type="InterPro" id="IPR011990">
    <property type="entry name" value="TPR-like_helical_dom_sf"/>
</dbReference>
<evidence type="ECO:0000256" key="1">
    <source>
        <dbReference type="SAM" id="MobiDB-lite"/>
    </source>
</evidence>
<protein>
    <submittedName>
        <fullName evidence="2">Uncharacterized protein</fullName>
    </submittedName>
</protein>
<organism evidence="2 3">
    <name type="scientific">Euplotes crassus</name>
    <dbReference type="NCBI Taxonomy" id="5936"/>
    <lineage>
        <taxon>Eukaryota</taxon>
        <taxon>Sar</taxon>
        <taxon>Alveolata</taxon>
        <taxon>Ciliophora</taxon>
        <taxon>Intramacronucleata</taxon>
        <taxon>Spirotrichea</taxon>
        <taxon>Hypotrichia</taxon>
        <taxon>Euplotida</taxon>
        <taxon>Euplotidae</taxon>
        <taxon>Moneuplotes</taxon>
    </lineage>
</organism>
<evidence type="ECO:0000313" key="2">
    <source>
        <dbReference type="EMBL" id="CAI2386551.1"/>
    </source>
</evidence>
<feature type="region of interest" description="Disordered" evidence="1">
    <location>
        <begin position="467"/>
        <end position="493"/>
    </location>
</feature>
<dbReference type="AlphaFoldDB" id="A0AAD1Y9I4"/>
<dbReference type="EMBL" id="CAMPGE010029074">
    <property type="protein sequence ID" value="CAI2386551.1"/>
    <property type="molecule type" value="Genomic_DNA"/>
</dbReference>
<dbReference type="Gene3D" id="1.25.40.10">
    <property type="entry name" value="Tetratricopeptide repeat domain"/>
    <property type="match status" value="2"/>
</dbReference>
<dbReference type="InterPro" id="IPR019734">
    <property type="entry name" value="TPR_rpt"/>
</dbReference>
<dbReference type="SMART" id="SM00028">
    <property type="entry name" value="TPR"/>
    <property type="match status" value="2"/>
</dbReference>
<keyword evidence="3" id="KW-1185">Reference proteome</keyword>
<dbReference type="Proteomes" id="UP001295684">
    <property type="component" value="Unassembled WGS sequence"/>
</dbReference>
<dbReference type="SUPFAM" id="SSF48452">
    <property type="entry name" value="TPR-like"/>
    <property type="match status" value="1"/>
</dbReference>
<feature type="compositionally biased region" description="Basic residues" evidence="1">
    <location>
        <begin position="479"/>
        <end position="488"/>
    </location>
</feature>
<reference evidence="2" key="1">
    <citation type="submission" date="2023-07" db="EMBL/GenBank/DDBJ databases">
        <authorList>
            <consortium name="AG Swart"/>
            <person name="Singh M."/>
            <person name="Singh A."/>
            <person name="Seah K."/>
            <person name="Emmerich C."/>
        </authorList>
    </citation>
    <scope>NUCLEOTIDE SEQUENCE</scope>
    <source>
        <strain evidence="2">DP1</strain>
    </source>
</reference>